<dbReference type="WBParaSite" id="SMUV_0000991001-mRNA-1">
    <property type="protein sequence ID" value="SMUV_0000991001-mRNA-1"/>
    <property type="gene ID" value="SMUV_0000991001"/>
</dbReference>
<evidence type="ECO:0000256" key="2">
    <source>
        <dbReference type="ARBA" id="ARBA00022771"/>
    </source>
</evidence>
<accession>A0A0N5AY73</accession>
<dbReference type="Proteomes" id="UP000046393">
    <property type="component" value="Unplaced"/>
</dbReference>
<evidence type="ECO:0000313" key="9">
    <source>
        <dbReference type="WBParaSite" id="SMUV_0000991001-mRNA-1"/>
    </source>
</evidence>
<dbReference type="Gene3D" id="3.30.40.10">
    <property type="entry name" value="Zinc/RING finger domain, C3HC4 (zinc finger)"/>
    <property type="match status" value="1"/>
</dbReference>
<dbReference type="InterPro" id="IPR019787">
    <property type="entry name" value="Znf_PHD-finger"/>
</dbReference>
<dbReference type="STRING" id="451379.A0A0N5AY73"/>
<organism evidence="8 9">
    <name type="scientific">Syphacia muris</name>
    <dbReference type="NCBI Taxonomy" id="451379"/>
    <lineage>
        <taxon>Eukaryota</taxon>
        <taxon>Metazoa</taxon>
        <taxon>Ecdysozoa</taxon>
        <taxon>Nematoda</taxon>
        <taxon>Chromadorea</taxon>
        <taxon>Rhabditida</taxon>
        <taxon>Spirurina</taxon>
        <taxon>Oxyuridomorpha</taxon>
        <taxon>Oxyuroidea</taxon>
        <taxon>Oxyuridae</taxon>
        <taxon>Syphacia</taxon>
    </lineage>
</organism>
<dbReference type="GO" id="GO:0008270">
    <property type="term" value="F:zinc ion binding"/>
    <property type="evidence" value="ECO:0007669"/>
    <property type="project" value="UniProtKB-KW"/>
</dbReference>
<keyword evidence="6" id="KW-1133">Transmembrane helix</keyword>
<keyword evidence="6" id="KW-0812">Transmembrane</keyword>
<protein>
    <submittedName>
        <fullName evidence="9">PHD-type domain-containing protein</fullName>
    </submittedName>
</protein>
<keyword evidence="3" id="KW-0862">Zinc</keyword>
<keyword evidence="2 4" id="KW-0863">Zinc-finger</keyword>
<name>A0A0N5AY73_9BILA</name>
<evidence type="ECO:0000256" key="5">
    <source>
        <dbReference type="SAM" id="MobiDB-lite"/>
    </source>
</evidence>
<feature type="transmembrane region" description="Helical" evidence="6">
    <location>
        <begin position="49"/>
        <end position="67"/>
    </location>
</feature>
<proteinExistence type="predicted"/>
<keyword evidence="6" id="KW-0472">Membrane</keyword>
<keyword evidence="8" id="KW-1185">Reference proteome</keyword>
<dbReference type="AlphaFoldDB" id="A0A0N5AY73"/>
<evidence type="ECO:0000259" key="7">
    <source>
        <dbReference type="PROSITE" id="PS50016"/>
    </source>
</evidence>
<dbReference type="SUPFAM" id="SSF57903">
    <property type="entry name" value="FYVE/PHD zinc finger"/>
    <property type="match status" value="1"/>
</dbReference>
<evidence type="ECO:0000256" key="1">
    <source>
        <dbReference type="ARBA" id="ARBA00022723"/>
    </source>
</evidence>
<keyword evidence="1" id="KW-0479">Metal-binding</keyword>
<evidence type="ECO:0000313" key="8">
    <source>
        <dbReference type="Proteomes" id="UP000046393"/>
    </source>
</evidence>
<evidence type="ECO:0000256" key="3">
    <source>
        <dbReference type="ARBA" id="ARBA00022833"/>
    </source>
</evidence>
<evidence type="ECO:0000256" key="4">
    <source>
        <dbReference type="PROSITE-ProRule" id="PRU00146"/>
    </source>
</evidence>
<sequence>MRWDGMECKEECAGRIDSELWGKTRAEADKQTGRALVVLMTYGVDNSSYAVGLLIFILISFFLFKLWHFEHSIHTSSPLVRGYSPNQNSVYNVAGVSPQEGSTSASCASTNFQQANYPLPPTRDAFQDLTPEPPAEECPSQVQVCSANFIGSSTVNSTDNSEVTVICDPFYEPPARNRPPQTVQPLAYPNMGDPKCSGIRLELPRNLRVPYPESAFEAVTMLNKAFSNLQPPPPPLYMSSRSRAVQYVSGPPRGVYPGSMNSCGISPSYPAPTPSPSGMSPSYMQQVRVMGCPKSCNSQMTAPYGFPNVPYGPGGSVMPNLKKSQTTTGGRRKQNAKAAVEERAAKAMRKMDFNVPCGSMYEQMGGDMGRPSTSAANNFGPMPSVMASNPALMSGQPSSTPSPPNPQMMMHGGRSQYPYDGSMMSNNNPNMQPYQQMQPMNNQECSGLMRPPSLPMRVNGQMSNPKGVEMNPMQKSAIFQQSGAVNPEMQPDGLRMFDGRSMEKNNQYQMHSMSSGQNDIYGGINGNISSNSGFSQTNPNSQRCGLCKEEIRDSPSIQCTGNGQGCLRYFHQNCSQMMAEPFQVILNEPCAEWICNDCDRQRQIMYS</sequence>
<dbReference type="InterPro" id="IPR013083">
    <property type="entry name" value="Znf_RING/FYVE/PHD"/>
</dbReference>
<evidence type="ECO:0000256" key="6">
    <source>
        <dbReference type="SAM" id="Phobius"/>
    </source>
</evidence>
<dbReference type="InterPro" id="IPR011011">
    <property type="entry name" value="Znf_FYVE_PHD"/>
</dbReference>
<feature type="domain" description="PHD-type" evidence="7">
    <location>
        <begin position="541"/>
        <end position="601"/>
    </location>
</feature>
<feature type="region of interest" description="Disordered" evidence="5">
    <location>
        <begin position="391"/>
        <end position="411"/>
    </location>
</feature>
<reference evidence="9" key="1">
    <citation type="submission" date="2017-02" db="UniProtKB">
        <authorList>
            <consortium name="WormBaseParasite"/>
        </authorList>
    </citation>
    <scope>IDENTIFICATION</scope>
</reference>
<dbReference type="PROSITE" id="PS50016">
    <property type="entry name" value="ZF_PHD_2"/>
    <property type="match status" value="1"/>
</dbReference>